<comment type="caution">
    <text evidence="2">The sequence shown here is derived from an EMBL/GenBank/DDBJ whole genome shotgun (WGS) entry which is preliminary data.</text>
</comment>
<evidence type="ECO:0000313" key="2">
    <source>
        <dbReference type="EMBL" id="OTP76194.1"/>
    </source>
</evidence>
<dbReference type="EMBL" id="NBTZ01000040">
    <property type="protein sequence ID" value="OTP76194.1"/>
    <property type="molecule type" value="Genomic_DNA"/>
</dbReference>
<evidence type="ECO:0000313" key="3">
    <source>
        <dbReference type="Proteomes" id="UP000195221"/>
    </source>
</evidence>
<feature type="domain" description="DUF4440" evidence="1">
    <location>
        <begin position="25"/>
        <end position="129"/>
    </location>
</feature>
<protein>
    <recommendedName>
        <fullName evidence="1">DUF4440 domain-containing protein</fullName>
    </recommendedName>
</protein>
<dbReference type="InterPro" id="IPR032710">
    <property type="entry name" value="NTF2-like_dom_sf"/>
</dbReference>
<dbReference type="Gene3D" id="3.10.450.50">
    <property type="match status" value="1"/>
</dbReference>
<dbReference type="RefSeq" id="WP_086386377.1">
    <property type="nucleotide sequence ID" value="NZ_NBTZ01000040.1"/>
</dbReference>
<evidence type="ECO:0000259" key="1">
    <source>
        <dbReference type="Pfam" id="PF14534"/>
    </source>
</evidence>
<dbReference type="Proteomes" id="UP000195221">
    <property type="component" value="Unassembled WGS sequence"/>
</dbReference>
<reference evidence="2 3" key="1">
    <citation type="submission" date="2017-03" db="EMBL/GenBank/DDBJ databases">
        <title>Genome analysis of strain PAMC 26577.</title>
        <authorList>
            <person name="Oh H.-M."/>
            <person name="Yang J.-A."/>
        </authorList>
    </citation>
    <scope>NUCLEOTIDE SEQUENCE [LARGE SCALE GENOMIC DNA]</scope>
    <source>
        <strain evidence="2 3">PAMC 26577</strain>
    </source>
</reference>
<dbReference type="Pfam" id="PF14534">
    <property type="entry name" value="DUF4440"/>
    <property type="match status" value="1"/>
</dbReference>
<accession>A0A242MYI5</accession>
<dbReference type="SUPFAM" id="SSF54427">
    <property type="entry name" value="NTF2-like"/>
    <property type="match status" value="1"/>
</dbReference>
<name>A0A242MYI5_CABSO</name>
<sequence>MSSVNTASFAWMLPADSLSNNEAELQALEAARLAALAANDVEAVGQLMADDLVHIHATGAVQNKAQYLAQLADLPRLTQRTTLTVRTYGEVAVLTGQVVNTIKRAQHLPAESVSMAVTQVAFKQSGRWMFVSFHAARIAALT</sequence>
<organism evidence="2 3">
    <name type="scientific">Caballeronia sordidicola</name>
    <name type="common">Burkholderia sordidicola</name>
    <dbReference type="NCBI Taxonomy" id="196367"/>
    <lineage>
        <taxon>Bacteria</taxon>
        <taxon>Pseudomonadati</taxon>
        <taxon>Pseudomonadota</taxon>
        <taxon>Betaproteobacteria</taxon>
        <taxon>Burkholderiales</taxon>
        <taxon>Burkholderiaceae</taxon>
        <taxon>Caballeronia</taxon>
    </lineage>
</organism>
<dbReference type="AlphaFoldDB" id="A0A242MYI5"/>
<dbReference type="InterPro" id="IPR027843">
    <property type="entry name" value="DUF4440"/>
</dbReference>
<gene>
    <name evidence="2" type="ORF">PAMC26577_11585</name>
</gene>
<proteinExistence type="predicted"/>